<organism evidence="1">
    <name type="scientific">Rheinheimera sp. BAL341</name>
    <dbReference type="NCBI Taxonomy" id="1708203"/>
    <lineage>
        <taxon>Bacteria</taxon>
        <taxon>Pseudomonadati</taxon>
        <taxon>Pseudomonadota</taxon>
        <taxon>Gammaproteobacteria</taxon>
        <taxon>Chromatiales</taxon>
        <taxon>Chromatiaceae</taxon>
        <taxon>Rheinheimera</taxon>
    </lineage>
</organism>
<name>A0A486XUQ3_9GAMM</name>
<dbReference type="AlphaFoldDB" id="A0A486XUQ3"/>
<accession>A0A486XUQ3</accession>
<reference evidence="1" key="1">
    <citation type="submission" date="2019-04" db="EMBL/GenBank/DDBJ databases">
        <authorList>
            <person name="Brambilla D."/>
        </authorList>
    </citation>
    <scope>NUCLEOTIDE SEQUENCE</scope>
    <source>
        <strain evidence="1">BAL1</strain>
    </source>
</reference>
<gene>
    <name evidence="1" type="ORF">BAL341_3406</name>
</gene>
<dbReference type="EMBL" id="CAAJGR010000033">
    <property type="protein sequence ID" value="VHO06384.1"/>
    <property type="molecule type" value="Genomic_DNA"/>
</dbReference>
<evidence type="ECO:0000313" key="1">
    <source>
        <dbReference type="EMBL" id="VHO06384.1"/>
    </source>
</evidence>
<sequence>MPYVVTIFILQLFVFPAAASTVLTLAFDTPGISISPSEQNVLLKRVAAVSAAQVKLAAQDKASSADILLTTQEVVTNWHYSRISVGYVPSLIALSLQPHEAQARVHVAQLPRAYMLAGNDVHTLPLDAKVASLLQAKRYDVIVDESSGVFQHDIKSQLYRRSLYPGRPIRLATKAPALTADLERRAGGKNIQGVRLIDKSVRAITIQLIAKSFNPDKYLLQESAEDLGFLSLLQQKLAQFSLSSVTTSSADAVATLQQVAPACIVNYRKRPGQTKLIYSLPTQIYLGPRLYVSHQHPLATTLKTMSGAAEAMSFSRIAKQAPTLRFASLDALKKDIPSATDAAALHQFLPLARFETALNLLQRGRVDAVWIYPVMFRLSLDDIMQANNFASFVLQETGVTMPVYLACNDTADTRELVAQLNQLLLDDNFTQTLLEQNAIGLNDGDRRDYAAQYQHALDTAVATTADTSQ</sequence>
<proteinExistence type="predicted"/>
<protein>
    <submittedName>
        <fullName evidence="1">Uncharacterized protein</fullName>
    </submittedName>
</protein>